<dbReference type="Pfam" id="PF02801">
    <property type="entry name" value="Ketoacyl-synt_C"/>
    <property type="match status" value="1"/>
</dbReference>
<evidence type="ECO:0000259" key="6">
    <source>
        <dbReference type="PROSITE" id="PS50075"/>
    </source>
</evidence>
<dbReference type="InterPro" id="IPR016039">
    <property type="entry name" value="Thiolase-like"/>
</dbReference>
<dbReference type="Pfam" id="PF00109">
    <property type="entry name" value="ketoacyl-synt"/>
    <property type="match status" value="1"/>
</dbReference>
<dbReference type="InterPro" id="IPR014031">
    <property type="entry name" value="Ketoacyl_synth_C"/>
</dbReference>
<proteinExistence type="predicted"/>
<dbReference type="Pfam" id="PF00550">
    <property type="entry name" value="PP-binding"/>
    <property type="match status" value="2"/>
</dbReference>
<dbReference type="InterPro" id="IPR057737">
    <property type="entry name" value="Condensation_MtbB-like"/>
</dbReference>
<dbReference type="Gene3D" id="1.10.1200.10">
    <property type="entry name" value="ACP-like"/>
    <property type="match status" value="2"/>
</dbReference>
<dbReference type="Gene3D" id="1.10.1240.100">
    <property type="match status" value="1"/>
</dbReference>
<dbReference type="Gene3D" id="3.30.559.10">
    <property type="entry name" value="Chloramphenicol acetyltransferase-like domain"/>
    <property type="match status" value="2"/>
</dbReference>
<keyword evidence="5" id="KW-0808">Transferase</keyword>
<keyword evidence="4" id="KW-0436">Ligase</keyword>
<dbReference type="Gene3D" id="3.40.47.10">
    <property type="match status" value="1"/>
</dbReference>
<dbReference type="Proteomes" id="UP000237082">
    <property type="component" value="Unassembled WGS sequence"/>
</dbReference>
<dbReference type="Gene3D" id="3.30.559.30">
    <property type="entry name" value="Nonribosomal peptide synthetase, condensation domain"/>
    <property type="match status" value="2"/>
</dbReference>
<sequence>MDALTLSRMADATGMSPLPAAAGLAALLRALAGRQPQCLVLHGDAGKLQSGLFAERASLVARKPSLQAVDTRASTGADIDALRTRLADILARRLKMPPARLDAQAPIARYGVDSIMMMALIDDLETHFGPLPKTLLFEYGTLADLAGYFAARETGGSPRAAAAAVAPRAEIASPLPQAAALPEVDEKDIAIIGLSGRYPQAATLDDFLTNLRAGRDCIQDIPPERWDVARYFDARKGVIGRSYCKWGGFLDDVAGFDAELFNISPRDAAALDPQCRIMLEQTWALLENGGYTPAALRARHRGRVGVWVGSMYQQYRSSYAETHFNPAMLVTSTSAMANRISNAFGFEGPSVAVDTMCSSSAVAIHQACQSLRSGECSVAVAGGVNLSIHPYKYIGLSQWQLLGSASDSRSFGAGDGYLPAEGAGLALLKPLRDALRDGDTVLAVIRGSAFCHSGGDRQYMQPNMEAQIRAMTAALENARLSPRDIGYVEAAANGGAVSDAVEALALAKVFSSAGERIPLGSVKAGIGHAEAASAMSQLSKVVFQLRRRELLPTLAPVERNPHIDFAASPFRLQTELADWRADAPRRALINSFGAGGSYVSLVLEEAPPQQEAYPAETAGQVIVLSARSRPQLDAMADRLLSHLERHPELPLAGIAYTLQTSRQALPCRLAWAAHSPTDVIKGLQAFLAARRGEPMPTDAPALHQADRDNASDALAQLISGDLASTIAEQLLTQRDLARLALLWAQGGDIPWARLHPAKPALADLPNYPFARQIHWVELLDASSASIEPEVVAAAAPSSTEEIVREQLRLVLGRAVTAEPANRALRELGFHSLHAMTLKFALEQALGEALPIAALADPALTLGRLLELAPQSVGAARQPSLQPRPEERFEPFPLTDIQESFLVGRSLGPAAERVCAHIYLELELGNRADPARLTRALNKLIARHGMLRAVIDPDGRQRVLPEVDEYRIRAADLRRLTPQECEARQASLRAGMTTRQFDAAGWPRFEARLTIHPDNRHVLHFGIDELIVDGPSLYQLLREWAAAYAQPESIGGEATLTFRDYVFALKTMEDEAAAQQDLAFWMQRLDEMPAGPALPAAAKPEFARVRLRHDLTPAQFERLKKRAAQAEATTTSLLLTLFCEVLAAWSDHPRFTLILTHANRLIAHPELASLVGPALSTHFFVAEPLPQADLAQLIRARQNELWQALDHLRISGVRVLRELKLRKQAAADIRLPVVFTSMLNSAAAADGQTPWPISHMLNQTPQVLLDHQLVEENGSLQLSWDVAIGYYAPGLIEAMFDAYRRLIEQQLDAEGWQRPRLELALAAPPALRLRPDHSHAAAPFPLSDQQLAYAFGRSGPNGSGLSCQYYQELEAEALDVGRLERAWASLMAIHPMLRAVIGADGTQRVQPAAPNYAIRIMDCSRQSEQEREQTLATTRREMVSRNAPLDGWPFFELRVSHLPGRRSRLHAAVDMLIADGRSIMQLLNQLLQAYQYPHLPLTAPQADFRAYRMAVADTMRSGRTDYWKEKFAALPKAPPLPRRRAAVSGDAHHRRVEGLLYGWPTLCRHAESMQVAPDAILLAAYLETLSAWSQRQPLAVVAPNWDRLATDPPIDDALGDFTALAWVAHDGAALPFERRVRDVAAQLSSDLAQRPLSGLAALRRQARSRGLHYPVVFTSVMPALRLPDEGEWSVGAAQSKTPGVHLDNISVPRREGLHCAWDYLPSEYEPSQIEEMFQGYMRLLTRLADDPAAWGDSDADLLIRAGRADATR</sequence>
<dbReference type="Pfam" id="PF00668">
    <property type="entry name" value="Condensation"/>
    <property type="match status" value="2"/>
</dbReference>
<dbReference type="SUPFAM" id="SSF52777">
    <property type="entry name" value="CoA-dependent acyltransferases"/>
    <property type="match status" value="4"/>
</dbReference>
<dbReference type="InterPro" id="IPR020806">
    <property type="entry name" value="PKS_PP-bd"/>
</dbReference>
<name>A0A2S5DDG8_9NEIS</name>
<dbReference type="InterPro" id="IPR036736">
    <property type="entry name" value="ACP-like_sf"/>
</dbReference>
<keyword evidence="3" id="KW-0597">Phosphoprotein</keyword>
<comment type="cofactor">
    <cofactor evidence="1">
        <name>pantetheine 4'-phosphate</name>
        <dbReference type="ChEBI" id="CHEBI:47942"/>
    </cofactor>
</comment>
<evidence type="ECO:0000256" key="3">
    <source>
        <dbReference type="ARBA" id="ARBA00022553"/>
    </source>
</evidence>
<protein>
    <recommendedName>
        <fullName evidence="10">Carrier domain-containing protein</fullName>
    </recommendedName>
</protein>
<evidence type="ECO:0000256" key="4">
    <source>
        <dbReference type="ARBA" id="ARBA00022598"/>
    </source>
</evidence>
<dbReference type="Pfam" id="PF22621">
    <property type="entry name" value="CurL-like_PKS_C"/>
    <property type="match status" value="1"/>
</dbReference>
<dbReference type="GO" id="GO:0005737">
    <property type="term" value="C:cytoplasm"/>
    <property type="evidence" value="ECO:0007669"/>
    <property type="project" value="TreeGrafter"/>
</dbReference>
<dbReference type="PROSITE" id="PS50075">
    <property type="entry name" value="CARRIER"/>
    <property type="match status" value="2"/>
</dbReference>
<dbReference type="SUPFAM" id="SSF53901">
    <property type="entry name" value="Thiolase-like"/>
    <property type="match status" value="1"/>
</dbReference>
<dbReference type="GO" id="GO:0006633">
    <property type="term" value="P:fatty acid biosynthetic process"/>
    <property type="evidence" value="ECO:0007669"/>
    <property type="project" value="TreeGrafter"/>
</dbReference>
<dbReference type="CDD" id="cd00833">
    <property type="entry name" value="PKS"/>
    <property type="match status" value="1"/>
</dbReference>
<evidence type="ECO:0008006" key="10">
    <source>
        <dbReference type="Google" id="ProtNLM"/>
    </source>
</evidence>
<dbReference type="PROSITE" id="PS00012">
    <property type="entry name" value="PHOSPHOPANTETHEINE"/>
    <property type="match status" value="1"/>
</dbReference>
<dbReference type="InterPro" id="IPR014030">
    <property type="entry name" value="Ketoacyl_synth_N"/>
</dbReference>
<dbReference type="InterPro" id="IPR006162">
    <property type="entry name" value="Ppantetheine_attach_site"/>
</dbReference>
<dbReference type="InterPro" id="IPR001242">
    <property type="entry name" value="Condensation_dom"/>
</dbReference>
<dbReference type="SMART" id="SM00825">
    <property type="entry name" value="PKS_KS"/>
    <property type="match status" value="1"/>
</dbReference>
<dbReference type="CDD" id="cd19535">
    <property type="entry name" value="Cyc_NRPS"/>
    <property type="match status" value="1"/>
</dbReference>
<keyword evidence="9" id="KW-1185">Reference proteome</keyword>
<feature type="domain" description="Carrier" evidence="6">
    <location>
        <begin position="80"/>
        <end position="153"/>
    </location>
</feature>
<dbReference type="PANTHER" id="PTHR43775:SF37">
    <property type="entry name" value="SI:DKEY-61P9.11"/>
    <property type="match status" value="1"/>
</dbReference>
<evidence type="ECO:0000313" key="9">
    <source>
        <dbReference type="Proteomes" id="UP000237082"/>
    </source>
</evidence>
<dbReference type="GO" id="GO:0071770">
    <property type="term" value="P:DIM/DIP cell wall layer assembly"/>
    <property type="evidence" value="ECO:0007669"/>
    <property type="project" value="TreeGrafter"/>
</dbReference>
<dbReference type="Gene3D" id="3.40.50.720">
    <property type="entry name" value="NAD(P)-binding Rossmann-like Domain"/>
    <property type="match status" value="1"/>
</dbReference>
<accession>A0A2S5DDG8</accession>
<gene>
    <name evidence="8" type="ORF">C2I19_15755</name>
</gene>
<dbReference type="InterPro" id="IPR023213">
    <property type="entry name" value="CAT-like_dom_sf"/>
</dbReference>
<comment type="caution">
    <text evidence="8">The sequence shown here is derived from an EMBL/GenBank/DDBJ whole genome shotgun (WGS) entry which is preliminary data.</text>
</comment>
<dbReference type="SMART" id="SM01294">
    <property type="entry name" value="PKS_PP_betabranch"/>
    <property type="match status" value="1"/>
</dbReference>
<keyword evidence="2" id="KW-0596">Phosphopantetheine</keyword>
<dbReference type="EMBL" id="PQWB01000077">
    <property type="protein sequence ID" value="POZ61032.1"/>
    <property type="molecule type" value="Genomic_DNA"/>
</dbReference>
<feature type="domain" description="Ketosynthase family 3 (KS3)" evidence="7">
    <location>
        <begin position="186"/>
        <end position="605"/>
    </location>
</feature>
<dbReference type="PANTHER" id="PTHR43775">
    <property type="entry name" value="FATTY ACID SYNTHASE"/>
    <property type="match status" value="1"/>
</dbReference>
<dbReference type="FunFam" id="3.30.559.10:FF:000023">
    <property type="entry name" value="Non-ribosomal peptide synthetase"/>
    <property type="match status" value="2"/>
</dbReference>
<evidence type="ECO:0000313" key="8">
    <source>
        <dbReference type="EMBL" id="POZ61032.1"/>
    </source>
</evidence>
<dbReference type="InterPro" id="IPR050091">
    <property type="entry name" value="PKS_NRPS_Biosynth_Enz"/>
</dbReference>
<dbReference type="GO" id="GO:0031177">
    <property type="term" value="F:phosphopantetheine binding"/>
    <property type="evidence" value="ECO:0007669"/>
    <property type="project" value="InterPro"/>
</dbReference>
<dbReference type="GO" id="GO:0004312">
    <property type="term" value="F:fatty acid synthase activity"/>
    <property type="evidence" value="ECO:0007669"/>
    <property type="project" value="TreeGrafter"/>
</dbReference>
<dbReference type="SMART" id="SM00823">
    <property type="entry name" value="PKS_PP"/>
    <property type="match status" value="2"/>
</dbReference>
<evidence type="ECO:0000256" key="2">
    <source>
        <dbReference type="ARBA" id="ARBA00022450"/>
    </source>
</evidence>
<organism evidence="8 9">
    <name type="scientific">Chromobacterium alticapitis</name>
    <dbReference type="NCBI Taxonomy" id="2073169"/>
    <lineage>
        <taxon>Bacteria</taxon>
        <taxon>Pseudomonadati</taxon>
        <taxon>Pseudomonadota</taxon>
        <taxon>Betaproteobacteria</taxon>
        <taxon>Neisseriales</taxon>
        <taxon>Chromobacteriaceae</taxon>
        <taxon>Chromobacterium</taxon>
    </lineage>
</organism>
<dbReference type="GO" id="GO:0005886">
    <property type="term" value="C:plasma membrane"/>
    <property type="evidence" value="ECO:0007669"/>
    <property type="project" value="TreeGrafter"/>
</dbReference>
<evidence type="ECO:0000259" key="7">
    <source>
        <dbReference type="PROSITE" id="PS52004"/>
    </source>
</evidence>
<dbReference type="InterPro" id="IPR009081">
    <property type="entry name" value="PP-bd_ACP"/>
</dbReference>
<reference evidence="9" key="1">
    <citation type="submission" date="2018-02" db="EMBL/GenBank/DDBJ databases">
        <authorList>
            <person name="O'Hara-Hanley K."/>
            <person name="Soby S."/>
        </authorList>
    </citation>
    <scope>NUCLEOTIDE SEQUENCE [LARGE SCALE GENOMIC DNA]</scope>
    <source>
        <strain evidence="9">MWU14-2602</strain>
    </source>
</reference>
<evidence type="ECO:0000256" key="5">
    <source>
        <dbReference type="ARBA" id="ARBA00022679"/>
    </source>
</evidence>
<dbReference type="PROSITE" id="PS52004">
    <property type="entry name" value="KS3_2"/>
    <property type="match status" value="1"/>
</dbReference>
<dbReference type="SUPFAM" id="SSF47336">
    <property type="entry name" value="ACP-like"/>
    <property type="match status" value="2"/>
</dbReference>
<feature type="domain" description="Carrier" evidence="6">
    <location>
        <begin position="797"/>
        <end position="872"/>
    </location>
</feature>
<evidence type="ECO:0000256" key="1">
    <source>
        <dbReference type="ARBA" id="ARBA00001957"/>
    </source>
</evidence>
<dbReference type="InterPro" id="IPR020841">
    <property type="entry name" value="PKS_Beta-ketoAc_synthase_dom"/>
</dbReference>